<evidence type="ECO:0000313" key="2">
    <source>
        <dbReference type="Proteomes" id="UP000240228"/>
    </source>
</evidence>
<dbReference type="SMART" id="SM01101">
    <property type="entry name" value="CRISPR_assoc"/>
    <property type="match status" value="1"/>
</dbReference>
<keyword evidence="2" id="KW-1185">Reference proteome</keyword>
<dbReference type="Proteomes" id="UP000240228">
    <property type="component" value="Unassembled WGS sequence"/>
</dbReference>
<name>A0A2T3GCH9_9BIFI</name>
<comment type="caution">
    <text evidence="1">The sequence shown here is derived from an EMBL/GenBank/DDBJ whole genome shotgun (WGS) entry which is preliminary data.</text>
</comment>
<organism evidence="1 2">
    <name type="scientific">Bifidobacterium callitrichos</name>
    <dbReference type="NCBI Taxonomy" id="762209"/>
    <lineage>
        <taxon>Bacteria</taxon>
        <taxon>Bacillati</taxon>
        <taxon>Actinomycetota</taxon>
        <taxon>Actinomycetes</taxon>
        <taxon>Bifidobacteriales</taxon>
        <taxon>Bifidobacteriaceae</taxon>
        <taxon>Bifidobacterium</taxon>
    </lineage>
</organism>
<dbReference type="InterPro" id="IPR010179">
    <property type="entry name" value="CRISPR-assoc_prot_Cse3"/>
</dbReference>
<reference evidence="2" key="1">
    <citation type="submission" date="2017-09" db="EMBL/GenBank/DDBJ databases">
        <authorList>
            <person name="Sela D.A."/>
            <person name="Albert K."/>
        </authorList>
    </citation>
    <scope>NUCLEOTIDE SEQUENCE [LARGE SCALE GENOMIC DNA]</scope>
    <source>
        <strain evidence="2">UMA51805</strain>
    </source>
</reference>
<dbReference type="Pfam" id="PF08798">
    <property type="entry name" value="CRISPR_assoc"/>
    <property type="match status" value="1"/>
</dbReference>
<dbReference type="SUPFAM" id="SSF117987">
    <property type="entry name" value="CRISPR-associated protein"/>
    <property type="match status" value="2"/>
</dbReference>
<proteinExistence type="predicted"/>
<dbReference type="Gene3D" id="3.30.70.1200">
    <property type="entry name" value="Crispr-associated protein, domain 1"/>
    <property type="match status" value="1"/>
</dbReference>
<reference evidence="1 2" key="2">
    <citation type="submission" date="2018-03" db="EMBL/GenBank/DDBJ databases">
        <title>The comparative genomics of Bifidobacterium callitrichos reflects dietary carbohydrate utilization within the common marmoset gut.</title>
        <authorList>
            <person name="Rani A."/>
        </authorList>
    </citation>
    <scope>NUCLEOTIDE SEQUENCE [LARGE SCALE GENOMIC DNA]</scope>
    <source>
        <strain evidence="1 2">UMA51805</strain>
    </source>
</reference>
<accession>A0A2T3GCH9</accession>
<evidence type="ECO:0000313" key="1">
    <source>
        <dbReference type="EMBL" id="PST47172.1"/>
    </source>
</evidence>
<dbReference type="CDD" id="cd09727">
    <property type="entry name" value="Cas6_I-E"/>
    <property type="match status" value="1"/>
</dbReference>
<sequence>MYISRMPVNTARFSARQLIESPYRMHAAVEAAFPPNAVRQSGEGRILWRLDALEQGHGMWLYVVSPEPPDLTHVIEQAGWPTRMEWESKDYTPLLSCIAAGQQWQFRLRANPVRKAREDKGRRPKAEPSSIVGKVQGHVTVRQQTDWLIARAQSHGFELLPDDNGDPSVVVSQRHRERFGRDGKTVTLATAVFEGRLRVTDSDLFRRTLCQGIGRAKGFGCGLMTVTPIRETGHEVLS</sequence>
<dbReference type="Gene3D" id="3.30.70.1210">
    <property type="entry name" value="Crispr-associated protein, domain 2"/>
    <property type="match status" value="1"/>
</dbReference>
<gene>
    <name evidence="1" type="primary">cas6e</name>
    <name evidence="1" type="ORF">CPA40_02330</name>
</gene>
<dbReference type="AlphaFoldDB" id="A0A2T3GCH9"/>
<dbReference type="EMBL" id="NWTX01000002">
    <property type="protein sequence ID" value="PST47172.1"/>
    <property type="molecule type" value="Genomic_DNA"/>
</dbReference>
<dbReference type="NCBIfam" id="TIGR01907">
    <property type="entry name" value="casE_Cse3"/>
    <property type="match status" value="1"/>
</dbReference>
<protein>
    <submittedName>
        <fullName evidence="1">Type I-E CRISPR-associated protein Cas6/Cse3/CasE</fullName>
    </submittedName>
</protein>